<protein>
    <recommendedName>
        <fullName evidence="3">Hydroxyacid dehydrogenase</fullName>
    </recommendedName>
</protein>
<dbReference type="eggNOG" id="COG3943">
    <property type="taxonomic scope" value="Bacteria"/>
</dbReference>
<proteinExistence type="predicted"/>
<evidence type="ECO:0008006" key="3">
    <source>
        <dbReference type="Google" id="ProtNLM"/>
    </source>
</evidence>
<dbReference type="AlphaFoldDB" id="T0H747"/>
<gene>
    <name evidence="1" type="ORF">RLDS_20630</name>
</gene>
<reference evidence="1 2" key="1">
    <citation type="journal article" date="2013" name="Genome Announc.">
        <title>Draft Genome Sequence of Sphingobium lactosutens Strain DS20T, Isolated from a Hexachlorocyclohexane Dumpsite.</title>
        <authorList>
            <person name="Kumar R."/>
            <person name="Dwivedi V."/>
            <person name="Negi V."/>
            <person name="Khurana J.P."/>
            <person name="Lal R."/>
        </authorList>
    </citation>
    <scope>NUCLEOTIDE SEQUENCE [LARGE SCALE GENOMIC DNA]</scope>
    <source>
        <strain evidence="1 2">DS20</strain>
    </source>
</reference>
<name>T0H747_9SPHN</name>
<dbReference type="PIRSF" id="PIRSF015268">
    <property type="entry name" value="Virulence_RhuM"/>
    <property type="match status" value="1"/>
</dbReference>
<evidence type="ECO:0000313" key="2">
    <source>
        <dbReference type="Proteomes" id="UP000015531"/>
    </source>
</evidence>
<dbReference type="Pfam" id="PF13310">
    <property type="entry name" value="Virulence_RhuM"/>
    <property type="match status" value="1"/>
</dbReference>
<dbReference type="PANTHER" id="PTHR35810:SF1">
    <property type="entry name" value="CYTOPLASMIC PROTEIN"/>
    <property type="match status" value="1"/>
</dbReference>
<dbReference type="InterPro" id="IPR011204">
    <property type="entry name" value="Virulence_RhuM-like"/>
</dbReference>
<dbReference type="OrthoDB" id="9802752at2"/>
<dbReference type="PATRIC" id="fig|1331060.3.peg.3987"/>
<organism evidence="1 2">
    <name type="scientific">Sphingobium lactosutens DS20</name>
    <dbReference type="NCBI Taxonomy" id="1331060"/>
    <lineage>
        <taxon>Bacteria</taxon>
        <taxon>Pseudomonadati</taxon>
        <taxon>Pseudomonadota</taxon>
        <taxon>Alphaproteobacteria</taxon>
        <taxon>Sphingomonadales</taxon>
        <taxon>Sphingomonadaceae</taxon>
        <taxon>Sphingobium</taxon>
    </lineage>
</organism>
<dbReference type="EMBL" id="ATDP01000104">
    <property type="protein sequence ID" value="EQB12161.1"/>
    <property type="molecule type" value="Genomic_DNA"/>
</dbReference>
<dbReference type="PANTHER" id="PTHR35810">
    <property type="entry name" value="CYTOPLASMIC PROTEIN-RELATED"/>
    <property type="match status" value="1"/>
</dbReference>
<accession>T0H747</accession>
<comment type="caution">
    <text evidence="1">The sequence shown here is derived from an EMBL/GenBank/DDBJ whole genome shotgun (WGS) entry which is preliminary data.</text>
</comment>
<sequence>MSGEMILYNTEDGTTVVQLKARDGSVWLSQAQIAELFEVTPQAVTQHVKAIYEDGELIETATCKEFLQVRTEGNREVSRQIAHYSLPMILAIGFRVRSVRGMQFRRWAATSLSEYLVKGFVMDDARLKEPGTDYFEELLARIRDIRSSERMFYQKVLDIYGTSVDYDRNAETTQLFFQTVQNKMHWAAHGHTAAEVISARVSATKDHVGLTSWANQSKGGPPRKTDVTIAKNYLSEDEIQALNRIVTAYLEFAELQAMNRKPMTMHDWIAKLDNFLALSDRDILSHAGKVKADAAKAKAQIEYDKWHAEQLNKPSMVERHFVEATTKAKKIGASRPSPKHKGT</sequence>
<evidence type="ECO:0000313" key="1">
    <source>
        <dbReference type="EMBL" id="EQB12161.1"/>
    </source>
</evidence>
<keyword evidence="2" id="KW-1185">Reference proteome</keyword>
<dbReference type="Proteomes" id="UP000015531">
    <property type="component" value="Unassembled WGS sequence"/>
</dbReference>